<keyword evidence="1" id="KW-1133">Transmembrane helix</keyword>
<evidence type="ECO:0000313" key="3">
    <source>
        <dbReference type="Proteomes" id="UP001302602"/>
    </source>
</evidence>
<comment type="caution">
    <text evidence="2">The sequence shown here is derived from an EMBL/GenBank/DDBJ whole genome shotgun (WGS) entry which is preliminary data.</text>
</comment>
<dbReference type="Proteomes" id="UP001302602">
    <property type="component" value="Unassembled WGS sequence"/>
</dbReference>
<reference evidence="2" key="2">
    <citation type="submission" date="2023-05" db="EMBL/GenBank/DDBJ databases">
        <authorList>
            <consortium name="Lawrence Berkeley National Laboratory"/>
            <person name="Steindorff A."/>
            <person name="Hensen N."/>
            <person name="Bonometti L."/>
            <person name="Westerberg I."/>
            <person name="Brannstrom I.O."/>
            <person name="Guillou S."/>
            <person name="Cros-Aarteil S."/>
            <person name="Calhoun S."/>
            <person name="Haridas S."/>
            <person name="Kuo A."/>
            <person name="Mondo S."/>
            <person name="Pangilinan J."/>
            <person name="Riley R."/>
            <person name="Labutti K."/>
            <person name="Andreopoulos B."/>
            <person name="Lipzen A."/>
            <person name="Chen C."/>
            <person name="Yanf M."/>
            <person name="Daum C."/>
            <person name="Ng V."/>
            <person name="Clum A."/>
            <person name="Ohm R."/>
            <person name="Martin F."/>
            <person name="Silar P."/>
            <person name="Natvig D."/>
            <person name="Lalanne C."/>
            <person name="Gautier V."/>
            <person name="Ament-Velasquez S.L."/>
            <person name="Kruys A."/>
            <person name="Hutchinson M.I."/>
            <person name="Powell A.J."/>
            <person name="Barry K."/>
            <person name="Miller A.N."/>
            <person name="Grigoriev I.V."/>
            <person name="Debuchy R."/>
            <person name="Gladieux P."/>
            <person name="Thoren M.H."/>
            <person name="Johannesson H."/>
        </authorList>
    </citation>
    <scope>NUCLEOTIDE SEQUENCE</scope>
    <source>
        <strain evidence="2">CBS 731.68</strain>
    </source>
</reference>
<dbReference type="EMBL" id="MU853227">
    <property type="protein sequence ID" value="KAK4124481.1"/>
    <property type="molecule type" value="Genomic_DNA"/>
</dbReference>
<reference evidence="2" key="1">
    <citation type="journal article" date="2023" name="Mol. Phylogenet. Evol.">
        <title>Genome-scale phylogeny and comparative genomics of the fungal order Sordariales.</title>
        <authorList>
            <person name="Hensen N."/>
            <person name="Bonometti L."/>
            <person name="Westerberg I."/>
            <person name="Brannstrom I.O."/>
            <person name="Guillou S."/>
            <person name="Cros-Aarteil S."/>
            <person name="Calhoun S."/>
            <person name="Haridas S."/>
            <person name="Kuo A."/>
            <person name="Mondo S."/>
            <person name="Pangilinan J."/>
            <person name="Riley R."/>
            <person name="LaButti K."/>
            <person name="Andreopoulos B."/>
            <person name="Lipzen A."/>
            <person name="Chen C."/>
            <person name="Yan M."/>
            <person name="Daum C."/>
            <person name="Ng V."/>
            <person name="Clum A."/>
            <person name="Steindorff A."/>
            <person name="Ohm R.A."/>
            <person name="Martin F."/>
            <person name="Silar P."/>
            <person name="Natvig D.O."/>
            <person name="Lalanne C."/>
            <person name="Gautier V."/>
            <person name="Ament-Velasquez S.L."/>
            <person name="Kruys A."/>
            <person name="Hutchinson M.I."/>
            <person name="Powell A.J."/>
            <person name="Barry K."/>
            <person name="Miller A.N."/>
            <person name="Grigoriev I.V."/>
            <person name="Debuchy R."/>
            <person name="Gladieux P."/>
            <person name="Hiltunen Thoren M."/>
            <person name="Johannesson H."/>
        </authorList>
    </citation>
    <scope>NUCLEOTIDE SEQUENCE</scope>
    <source>
        <strain evidence="2">CBS 731.68</strain>
    </source>
</reference>
<accession>A0AAN6U2A4</accession>
<dbReference type="AlphaFoldDB" id="A0AAN6U2A4"/>
<keyword evidence="1" id="KW-0472">Membrane</keyword>
<gene>
    <name evidence="2" type="ORF">N657DRAFT_393091</name>
</gene>
<name>A0AAN6U2A4_9PEZI</name>
<protein>
    <submittedName>
        <fullName evidence="2">Uncharacterized protein</fullName>
    </submittedName>
</protein>
<sequence length="133" mass="15025">MPNAVQFPIHIPLSFPFPLISFPFISFAVYFIKPSMKMSVPRIFFPLTHPPLQSVRLSPVLEVLLLRALVGRLAGVVCMYMLHDEKCLPVPVGVGVICSSLFITHYRLPCLGGQVRILKWLRLRPQLAGRAWC</sequence>
<evidence type="ECO:0000256" key="1">
    <source>
        <dbReference type="SAM" id="Phobius"/>
    </source>
</evidence>
<keyword evidence="3" id="KW-1185">Reference proteome</keyword>
<feature type="transmembrane region" description="Helical" evidence="1">
    <location>
        <begin position="15"/>
        <end position="32"/>
    </location>
</feature>
<evidence type="ECO:0000313" key="2">
    <source>
        <dbReference type="EMBL" id="KAK4124481.1"/>
    </source>
</evidence>
<dbReference type="RefSeq" id="XP_062648252.1">
    <property type="nucleotide sequence ID" value="XM_062787162.1"/>
</dbReference>
<dbReference type="GeneID" id="87823932"/>
<organism evidence="2 3">
    <name type="scientific">Parathielavia appendiculata</name>
    <dbReference type="NCBI Taxonomy" id="2587402"/>
    <lineage>
        <taxon>Eukaryota</taxon>
        <taxon>Fungi</taxon>
        <taxon>Dikarya</taxon>
        <taxon>Ascomycota</taxon>
        <taxon>Pezizomycotina</taxon>
        <taxon>Sordariomycetes</taxon>
        <taxon>Sordariomycetidae</taxon>
        <taxon>Sordariales</taxon>
        <taxon>Chaetomiaceae</taxon>
        <taxon>Parathielavia</taxon>
    </lineage>
</organism>
<keyword evidence="1" id="KW-0812">Transmembrane</keyword>
<proteinExistence type="predicted"/>